<name>A0ABQ6IH05_9MICO</name>
<evidence type="ECO:0000313" key="2">
    <source>
        <dbReference type="EMBL" id="GMA36452.1"/>
    </source>
</evidence>
<keyword evidence="3" id="KW-1185">Reference proteome</keyword>
<feature type="transmembrane region" description="Helical" evidence="1">
    <location>
        <begin position="20"/>
        <end position="43"/>
    </location>
</feature>
<dbReference type="EMBL" id="BSUN01000001">
    <property type="protein sequence ID" value="GMA36452.1"/>
    <property type="molecule type" value="Genomic_DNA"/>
</dbReference>
<accession>A0ABQ6IH05</accession>
<reference evidence="3" key="1">
    <citation type="journal article" date="2019" name="Int. J. Syst. Evol. Microbiol.">
        <title>The Global Catalogue of Microorganisms (GCM) 10K type strain sequencing project: providing services to taxonomists for standard genome sequencing and annotation.</title>
        <authorList>
            <consortium name="The Broad Institute Genomics Platform"/>
            <consortium name="The Broad Institute Genome Sequencing Center for Infectious Disease"/>
            <person name="Wu L."/>
            <person name="Ma J."/>
        </authorList>
    </citation>
    <scope>NUCLEOTIDE SEQUENCE [LARGE SCALE GENOMIC DNA]</scope>
    <source>
        <strain evidence="3">NBRC 112299</strain>
    </source>
</reference>
<keyword evidence="1" id="KW-0812">Transmembrane</keyword>
<comment type="caution">
    <text evidence="2">The sequence shown here is derived from an EMBL/GenBank/DDBJ whole genome shotgun (WGS) entry which is preliminary data.</text>
</comment>
<keyword evidence="1" id="KW-1133">Transmembrane helix</keyword>
<sequence length="77" mass="7915">MDEEKRLFAGRGITPRGALVVAGIVVGAFALGIGVGWGTSLVGDQARCARSVRHGLTVALRHSGSGRVGRAHGTHRA</sequence>
<gene>
    <name evidence="2" type="ORF">GCM10025876_26560</name>
</gene>
<keyword evidence="1" id="KW-0472">Membrane</keyword>
<protein>
    <submittedName>
        <fullName evidence="2">Uncharacterized protein</fullName>
    </submittedName>
</protein>
<dbReference type="Proteomes" id="UP001157125">
    <property type="component" value="Unassembled WGS sequence"/>
</dbReference>
<evidence type="ECO:0000313" key="3">
    <source>
        <dbReference type="Proteomes" id="UP001157125"/>
    </source>
</evidence>
<proteinExistence type="predicted"/>
<evidence type="ECO:0000256" key="1">
    <source>
        <dbReference type="SAM" id="Phobius"/>
    </source>
</evidence>
<organism evidence="2 3">
    <name type="scientific">Demequina litorisediminis</name>
    <dbReference type="NCBI Taxonomy" id="1849022"/>
    <lineage>
        <taxon>Bacteria</taxon>
        <taxon>Bacillati</taxon>
        <taxon>Actinomycetota</taxon>
        <taxon>Actinomycetes</taxon>
        <taxon>Micrococcales</taxon>
        <taxon>Demequinaceae</taxon>
        <taxon>Demequina</taxon>
    </lineage>
</organism>